<reference evidence="2 3" key="2">
    <citation type="submission" date="2015-01" db="EMBL/GenBank/DDBJ databases">
        <title>Complete genome sequence of Pyrinomonas methylaliphatogenes type strain K22T.</title>
        <authorList>
            <person name="Lee K.C.Y."/>
            <person name="Power J.F."/>
            <person name="Dunfield P.F."/>
            <person name="Morgan X.C."/>
            <person name="Huttenhower C."/>
            <person name="Stott M.B."/>
        </authorList>
    </citation>
    <scope>NUCLEOTIDE SEQUENCE [LARGE SCALE GENOMIC DNA]</scope>
    <source>
        <strain evidence="2 3">K22</strain>
    </source>
</reference>
<feature type="signal peptide" evidence="1">
    <location>
        <begin position="1"/>
        <end position="23"/>
    </location>
</feature>
<feature type="chain" id="PRO_5002123078" description="PsbP" evidence="1">
    <location>
        <begin position="24"/>
        <end position="168"/>
    </location>
</feature>
<dbReference type="OrthoDB" id="9888420at2"/>
<proteinExistence type="predicted"/>
<dbReference type="RefSeq" id="WP_157770860.1">
    <property type="nucleotide sequence ID" value="NZ_CBXV010000008.1"/>
</dbReference>
<gene>
    <name evidence="2" type="ORF">PYK22_02527</name>
</gene>
<protein>
    <recommendedName>
        <fullName evidence="4">PsbP</fullName>
    </recommendedName>
</protein>
<dbReference type="STRING" id="454194.PYK22_02527"/>
<dbReference type="AlphaFoldDB" id="A0A0B6WZE8"/>
<keyword evidence="3" id="KW-1185">Reference proteome</keyword>
<evidence type="ECO:0000313" key="2">
    <source>
        <dbReference type="EMBL" id="CDM66496.1"/>
    </source>
</evidence>
<reference evidence="2 3" key="1">
    <citation type="submission" date="2013-12" db="EMBL/GenBank/DDBJ databases">
        <authorList>
            <person name="Stott M."/>
        </authorList>
    </citation>
    <scope>NUCLEOTIDE SEQUENCE [LARGE SCALE GENOMIC DNA]</scope>
    <source>
        <strain evidence="2 3">K22</strain>
    </source>
</reference>
<keyword evidence="1" id="KW-0732">Signal</keyword>
<evidence type="ECO:0000256" key="1">
    <source>
        <dbReference type="SAM" id="SignalP"/>
    </source>
</evidence>
<sequence precursor="true">MRHRQAVLILSLLLPFSISSAWAQEKSAGDDFVIEFPSPVWRPVSRGEGLVSSTEFVYGDQSDGYLRVRKEIVEAGTTPSDLARRDREQNLRFRPGFVEGREERFAGRLNGIVTSYEFTQGGRPMAGIIYYLQADPRTIYVLHFTAVRDRLQRIRNQTDSIARSFQVK</sequence>
<organism evidence="2 3">
    <name type="scientific">Pyrinomonas methylaliphatogenes</name>
    <dbReference type="NCBI Taxonomy" id="454194"/>
    <lineage>
        <taxon>Bacteria</taxon>
        <taxon>Pseudomonadati</taxon>
        <taxon>Acidobacteriota</taxon>
        <taxon>Blastocatellia</taxon>
        <taxon>Blastocatellales</taxon>
        <taxon>Pyrinomonadaceae</taxon>
        <taxon>Pyrinomonas</taxon>
    </lineage>
</organism>
<evidence type="ECO:0008006" key="4">
    <source>
        <dbReference type="Google" id="ProtNLM"/>
    </source>
</evidence>
<name>A0A0B6WZE8_9BACT</name>
<dbReference type="Proteomes" id="UP000031518">
    <property type="component" value="Unassembled WGS sequence"/>
</dbReference>
<accession>A0A0B6WZE8</accession>
<evidence type="ECO:0000313" key="3">
    <source>
        <dbReference type="Proteomes" id="UP000031518"/>
    </source>
</evidence>
<dbReference type="EMBL" id="CBXV010000008">
    <property type="protein sequence ID" value="CDM66496.1"/>
    <property type="molecule type" value="Genomic_DNA"/>
</dbReference>
<dbReference type="Gene3D" id="3.40.1000.10">
    <property type="entry name" value="Mog1/PsbP, alpha/beta/alpha sandwich"/>
    <property type="match status" value="1"/>
</dbReference>